<keyword evidence="3 6" id="KW-0645">Protease</keyword>
<evidence type="ECO:0000313" key="10">
    <source>
        <dbReference type="Proteomes" id="UP000823896"/>
    </source>
</evidence>
<dbReference type="InterPro" id="IPR002467">
    <property type="entry name" value="Pept_M24A_MAP1"/>
</dbReference>
<dbReference type="GO" id="GO:0046872">
    <property type="term" value="F:metal ion binding"/>
    <property type="evidence" value="ECO:0007669"/>
    <property type="project" value="UniProtKB-UniRule"/>
</dbReference>
<dbReference type="SUPFAM" id="SSF55920">
    <property type="entry name" value="Creatinase/aminopeptidase"/>
    <property type="match status" value="1"/>
</dbReference>
<dbReference type="Pfam" id="PF02810">
    <property type="entry name" value="SEC-C"/>
    <property type="match status" value="1"/>
</dbReference>
<feature type="binding site" evidence="6">
    <location>
        <position position="242"/>
    </location>
    <ligand>
        <name>a divalent metal cation</name>
        <dbReference type="ChEBI" id="CHEBI:60240"/>
        <label>2</label>
        <note>catalytic</note>
    </ligand>
</feature>
<feature type="binding site" evidence="6">
    <location>
        <position position="274"/>
    </location>
    <ligand>
        <name>a divalent metal cation</name>
        <dbReference type="ChEBI" id="CHEBI:60240"/>
        <label>2</label>
        <note>catalytic</note>
    </ligand>
</feature>
<dbReference type="InterPro" id="IPR000994">
    <property type="entry name" value="Pept_M24"/>
</dbReference>
<dbReference type="NCBIfam" id="NF008970">
    <property type="entry name" value="PRK12318.1"/>
    <property type="match status" value="1"/>
</dbReference>
<evidence type="ECO:0000256" key="4">
    <source>
        <dbReference type="ARBA" id="ARBA00022723"/>
    </source>
</evidence>
<dbReference type="AlphaFoldDB" id="A0A9D2NSG8"/>
<dbReference type="Pfam" id="PF00557">
    <property type="entry name" value="Peptidase_M24"/>
    <property type="match status" value="1"/>
</dbReference>
<dbReference type="GO" id="GO:0070006">
    <property type="term" value="F:metalloaminopeptidase activity"/>
    <property type="evidence" value="ECO:0007669"/>
    <property type="project" value="UniProtKB-UniRule"/>
</dbReference>
<dbReference type="PANTHER" id="PTHR43330">
    <property type="entry name" value="METHIONINE AMINOPEPTIDASE"/>
    <property type="match status" value="1"/>
</dbReference>
<dbReference type="GO" id="GO:0006508">
    <property type="term" value="P:proteolysis"/>
    <property type="evidence" value="ECO:0007669"/>
    <property type="project" value="UniProtKB-KW"/>
</dbReference>
<reference evidence="9" key="2">
    <citation type="submission" date="2021-04" db="EMBL/GenBank/DDBJ databases">
        <authorList>
            <person name="Gilroy R."/>
        </authorList>
    </citation>
    <scope>NUCLEOTIDE SEQUENCE</scope>
    <source>
        <strain evidence="9">CHK187-11901</strain>
    </source>
</reference>
<protein>
    <recommendedName>
        <fullName evidence="6 7">Methionine aminopeptidase</fullName>
        <shortName evidence="6">MAP</shortName>
        <shortName evidence="6">MetAP</shortName>
        <ecNumber evidence="6 7">3.4.11.18</ecNumber>
    </recommendedName>
    <alternativeName>
        <fullName evidence="6">Peptidase M</fullName>
    </alternativeName>
</protein>
<dbReference type="Proteomes" id="UP000823896">
    <property type="component" value="Unassembled WGS sequence"/>
</dbReference>
<evidence type="ECO:0000256" key="6">
    <source>
        <dbReference type="HAMAP-Rule" id="MF_01974"/>
    </source>
</evidence>
<comment type="subunit">
    <text evidence="6">Monomer.</text>
</comment>
<feature type="binding site" evidence="6">
    <location>
        <position position="117"/>
    </location>
    <ligand>
        <name>substrate</name>
    </ligand>
</feature>
<keyword evidence="4 6" id="KW-0479">Metal-binding</keyword>
<dbReference type="HAMAP" id="MF_01974">
    <property type="entry name" value="MetAP_1"/>
    <property type="match status" value="1"/>
</dbReference>
<evidence type="ECO:0000313" key="9">
    <source>
        <dbReference type="EMBL" id="HJC37087.1"/>
    </source>
</evidence>
<dbReference type="SUPFAM" id="SSF103642">
    <property type="entry name" value="Sec-C motif"/>
    <property type="match status" value="1"/>
</dbReference>
<feature type="binding site" evidence="6">
    <location>
        <position position="216"/>
    </location>
    <ligand>
        <name>substrate</name>
    </ligand>
</feature>
<dbReference type="Gene3D" id="3.90.230.10">
    <property type="entry name" value="Creatinase/methionine aminopeptidase superfamily"/>
    <property type="match status" value="1"/>
</dbReference>
<comment type="function">
    <text evidence="1 6">Removes the N-terminal methionine from nascent proteins. The N-terminal methionine is often cleaved when the second residue in the primary sequence is small and uncharged (Met-Ala-, Cys, Gly, Pro, Ser, Thr, or Val). Requires deformylation of the N(alpha)-formylated initiator methionine before it can be hydrolyzed.</text>
</comment>
<proteinExistence type="inferred from homology"/>
<comment type="cofactor">
    <cofactor evidence="6">
        <name>Co(2+)</name>
        <dbReference type="ChEBI" id="CHEBI:48828"/>
    </cofactor>
    <cofactor evidence="6">
        <name>Zn(2+)</name>
        <dbReference type="ChEBI" id="CHEBI:29105"/>
    </cofactor>
    <cofactor evidence="6">
        <name>Mn(2+)</name>
        <dbReference type="ChEBI" id="CHEBI:29035"/>
    </cofactor>
    <cofactor evidence="6">
        <name>Fe(2+)</name>
        <dbReference type="ChEBI" id="CHEBI:29033"/>
    </cofactor>
    <text evidence="6">Binds 2 divalent metal cations per subunit. Has a high-affinity and a low affinity metal-binding site. The true nature of the physiological cofactor is under debate. The enzyme is active with cobalt, zinc, manganese or divalent iron ions. Most likely, methionine aminopeptidases function as mononuclear Fe(2+)-metalloproteases under physiological conditions, and the catalytically relevant metal-binding site has been assigned to the histidine-containing high-affinity site.</text>
</comment>
<gene>
    <name evidence="6" type="primary">map</name>
    <name evidence="9" type="ORF">H9702_08175</name>
</gene>
<dbReference type="InterPro" id="IPR004027">
    <property type="entry name" value="SEC_C_motif"/>
</dbReference>
<dbReference type="CDD" id="cd01086">
    <property type="entry name" value="MetAP1"/>
    <property type="match status" value="1"/>
</dbReference>
<dbReference type="Gene3D" id="3.10.450.50">
    <property type="match status" value="1"/>
</dbReference>
<organism evidence="9 10">
    <name type="scientific">Candidatus Merdibacter merdavium</name>
    <dbReference type="NCBI Taxonomy" id="2838692"/>
    <lineage>
        <taxon>Bacteria</taxon>
        <taxon>Bacillati</taxon>
        <taxon>Bacillota</taxon>
        <taxon>Erysipelotrichia</taxon>
        <taxon>Erysipelotrichales</taxon>
        <taxon>Erysipelotrichaceae</taxon>
        <taxon>Merdibacter</taxon>
    </lineage>
</organism>
<keyword evidence="2 6" id="KW-0031">Aminopeptidase</keyword>
<feature type="binding site" evidence="6">
    <location>
        <position position="135"/>
    </location>
    <ligand>
        <name>a divalent metal cation</name>
        <dbReference type="ChEBI" id="CHEBI:60240"/>
        <label>1</label>
    </ligand>
</feature>
<comment type="catalytic activity">
    <reaction evidence="6 7">
        <text>Release of N-terminal amino acids, preferentially methionine, from peptides and arylamides.</text>
        <dbReference type="EC" id="3.4.11.18"/>
    </reaction>
</comment>
<evidence type="ECO:0000256" key="3">
    <source>
        <dbReference type="ARBA" id="ARBA00022670"/>
    </source>
</evidence>
<evidence type="ECO:0000256" key="7">
    <source>
        <dbReference type="RuleBase" id="RU003653"/>
    </source>
</evidence>
<feature type="domain" description="Peptidase M24" evidence="8">
    <location>
        <begin position="53"/>
        <end position="281"/>
    </location>
</feature>
<feature type="binding site" evidence="6">
    <location>
        <position position="274"/>
    </location>
    <ligand>
        <name>a divalent metal cation</name>
        <dbReference type="ChEBI" id="CHEBI:60240"/>
        <label>1</label>
    </ligand>
</feature>
<dbReference type="InterPro" id="IPR001714">
    <property type="entry name" value="Pept_M24_MAP"/>
</dbReference>
<dbReference type="PRINTS" id="PR00599">
    <property type="entry name" value="MAPEPTIDASE"/>
</dbReference>
<keyword evidence="5 6" id="KW-0378">Hydrolase</keyword>
<accession>A0A9D2NSG8</accession>
<feature type="binding site" evidence="6">
    <location>
        <position position="146"/>
    </location>
    <ligand>
        <name>a divalent metal cation</name>
        <dbReference type="ChEBI" id="CHEBI:60240"/>
        <label>1</label>
    </ligand>
</feature>
<dbReference type="EC" id="3.4.11.18" evidence="6 7"/>
<evidence type="ECO:0000256" key="5">
    <source>
        <dbReference type="ARBA" id="ARBA00022801"/>
    </source>
</evidence>
<sequence length="289" mass="31963">MNMQRNSRCWCGSGKKYKQCHEKWDDRYNVMKLEGHAMPERTLIKSPEDIWLIRKAAAINNGVLDEVAQRIHAGMTTEEINTIVHEYTVRHGGIPAPLNYEGFPKSVCTSVNDEVCHGIPDPAIVLQEGDIVNVDVTTIYKGHYADASRMFMIGAVSEEARRLVEVTKECLQIGIDAIRPWGHVGDIGAAIMEHAHHNGYTVVRDFAGHGVGNGFHEDPIVPHIGRRGTGMVLAPGMVITVEPMINAGGWELYIDADNGWTAYTADGSLSAQWEHTVLITEHGVEILAY</sequence>
<feature type="binding site" evidence="6">
    <location>
        <position position="146"/>
    </location>
    <ligand>
        <name>a divalent metal cation</name>
        <dbReference type="ChEBI" id="CHEBI:60240"/>
        <label>2</label>
        <note>catalytic</note>
    </ligand>
</feature>
<dbReference type="NCBIfam" id="TIGR00500">
    <property type="entry name" value="met_pdase_I"/>
    <property type="match status" value="1"/>
</dbReference>
<reference evidence="9" key="1">
    <citation type="journal article" date="2021" name="PeerJ">
        <title>Extensive microbial diversity within the chicken gut microbiome revealed by metagenomics and culture.</title>
        <authorList>
            <person name="Gilroy R."/>
            <person name="Ravi A."/>
            <person name="Getino M."/>
            <person name="Pursley I."/>
            <person name="Horton D.L."/>
            <person name="Alikhan N.F."/>
            <person name="Baker D."/>
            <person name="Gharbi K."/>
            <person name="Hall N."/>
            <person name="Watson M."/>
            <person name="Adriaenssens E.M."/>
            <person name="Foster-Nyarko E."/>
            <person name="Jarju S."/>
            <person name="Secka A."/>
            <person name="Antonio M."/>
            <person name="Oren A."/>
            <person name="Chaudhuri R.R."/>
            <person name="La Ragione R."/>
            <person name="Hildebrand F."/>
            <person name="Pallen M.J."/>
        </authorList>
    </citation>
    <scope>NUCLEOTIDE SEQUENCE</scope>
    <source>
        <strain evidence="9">CHK187-11901</strain>
    </source>
</reference>
<dbReference type="PANTHER" id="PTHR43330:SF8">
    <property type="entry name" value="METHIONINE AMINOPEPTIDASE 1D, MITOCHONDRIAL"/>
    <property type="match status" value="1"/>
</dbReference>
<name>A0A9D2NSG8_9FIRM</name>
<dbReference type="EMBL" id="DWWM01000052">
    <property type="protein sequence ID" value="HJC37087.1"/>
    <property type="molecule type" value="Genomic_DNA"/>
</dbReference>
<evidence type="ECO:0000259" key="8">
    <source>
        <dbReference type="Pfam" id="PF00557"/>
    </source>
</evidence>
<evidence type="ECO:0000256" key="2">
    <source>
        <dbReference type="ARBA" id="ARBA00022438"/>
    </source>
</evidence>
<comment type="similarity">
    <text evidence="6">Belongs to the peptidase M24A family. Methionine aminopeptidase type 1 subfamily.</text>
</comment>
<comment type="caution">
    <text evidence="9">The sequence shown here is derived from an EMBL/GenBank/DDBJ whole genome shotgun (WGS) entry which is preliminary data.</text>
</comment>
<evidence type="ECO:0000256" key="1">
    <source>
        <dbReference type="ARBA" id="ARBA00002521"/>
    </source>
</evidence>
<dbReference type="InterPro" id="IPR036005">
    <property type="entry name" value="Creatinase/aminopeptidase-like"/>
</dbReference>
<feature type="binding site" evidence="6">
    <location>
        <position position="209"/>
    </location>
    <ligand>
        <name>a divalent metal cation</name>
        <dbReference type="ChEBI" id="CHEBI:60240"/>
        <label>2</label>
        <note>catalytic</note>
    </ligand>
</feature>
<dbReference type="GO" id="GO:0004239">
    <property type="term" value="F:initiator methionyl aminopeptidase activity"/>
    <property type="evidence" value="ECO:0007669"/>
    <property type="project" value="UniProtKB-UniRule"/>
</dbReference>